<comment type="caution">
    <text evidence="1">The sequence shown here is derived from an EMBL/GenBank/DDBJ whole genome shotgun (WGS) entry which is preliminary data.</text>
</comment>
<evidence type="ECO:0000313" key="1">
    <source>
        <dbReference type="EMBL" id="EMB21241.1"/>
    </source>
</evidence>
<dbReference type="HOGENOM" id="CLU_3067340_0_0_12"/>
<evidence type="ECO:0000313" key="2">
    <source>
        <dbReference type="Proteomes" id="UP000016183"/>
    </source>
</evidence>
<reference evidence="1 2" key="1">
    <citation type="submission" date="2012-01" db="EMBL/GenBank/DDBJ databases">
        <title>The Genome Sequence of Treponema denticola SP33.</title>
        <authorList>
            <consortium name="The Broad Institute Genome Sequencing Platform"/>
            <person name="Earl A."/>
            <person name="Ward D."/>
            <person name="Feldgarden M."/>
            <person name="Gevers D."/>
            <person name="Blanton J.M."/>
            <person name="Fenno C.J."/>
            <person name="Baranova O.V."/>
            <person name="Mathney J."/>
            <person name="Dewhirst F.E."/>
            <person name="Izard J."/>
            <person name="Young S.K."/>
            <person name="Zeng Q."/>
            <person name="Gargeya S."/>
            <person name="Fitzgerald M."/>
            <person name="Haas B."/>
            <person name="Abouelleil A."/>
            <person name="Alvarado L."/>
            <person name="Arachchi H.M."/>
            <person name="Berlin A."/>
            <person name="Chapman S.B."/>
            <person name="Gearin G."/>
            <person name="Goldberg J."/>
            <person name="Griggs A."/>
            <person name="Gujja S."/>
            <person name="Hansen M."/>
            <person name="Heiman D."/>
            <person name="Howarth C."/>
            <person name="Larimer J."/>
            <person name="Lui A."/>
            <person name="MacDonald P.J.P."/>
            <person name="McCowen C."/>
            <person name="Montmayeur A."/>
            <person name="Murphy C."/>
            <person name="Neiman D."/>
            <person name="Pearson M."/>
            <person name="Priest M."/>
            <person name="Roberts A."/>
            <person name="Saif S."/>
            <person name="Shea T."/>
            <person name="Sisk P."/>
            <person name="Stolte C."/>
            <person name="Sykes S."/>
            <person name="Wortman J."/>
            <person name="Nusbaum C."/>
            <person name="Birren B."/>
        </authorList>
    </citation>
    <scope>NUCLEOTIDE SEQUENCE [LARGE SCALE GENOMIC DNA]</scope>
    <source>
        <strain evidence="1 2">SP33</strain>
    </source>
</reference>
<sequence>MLIKNYNKHIETKTYILGNAKLEFINIMFMNKTGTYNKDDFINFYLNYVKENT</sequence>
<protein>
    <submittedName>
        <fullName evidence="1">Uncharacterized protein</fullName>
    </submittedName>
</protein>
<dbReference type="Proteomes" id="UP000016183">
    <property type="component" value="Unassembled WGS sequence"/>
</dbReference>
<organism evidence="1 2">
    <name type="scientific">Treponema denticola SP33</name>
    <dbReference type="NCBI Taxonomy" id="999437"/>
    <lineage>
        <taxon>Bacteria</taxon>
        <taxon>Pseudomonadati</taxon>
        <taxon>Spirochaetota</taxon>
        <taxon>Spirochaetia</taxon>
        <taxon>Spirochaetales</taxon>
        <taxon>Treponemataceae</taxon>
        <taxon>Treponema</taxon>
    </lineage>
</organism>
<gene>
    <name evidence="1" type="ORF">HMPREF9733_02491</name>
</gene>
<name>M2ADP2_TREDN</name>
<dbReference type="AlphaFoldDB" id="M2ADP2"/>
<accession>M2ADP2</accession>
<dbReference type="PATRIC" id="fig|999437.3.peg.2569"/>
<proteinExistence type="predicted"/>
<dbReference type="EMBL" id="AGDZ01000029">
    <property type="protein sequence ID" value="EMB21241.1"/>
    <property type="molecule type" value="Genomic_DNA"/>
</dbReference>